<dbReference type="EC" id="2.7.7.65" evidence="1"/>
<feature type="transmembrane region" description="Helical" evidence="3">
    <location>
        <begin position="93"/>
        <end position="126"/>
    </location>
</feature>
<dbReference type="InterPro" id="IPR043128">
    <property type="entry name" value="Rev_trsase/Diguanyl_cyclase"/>
</dbReference>
<dbReference type="NCBIfam" id="TIGR00254">
    <property type="entry name" value="GGDEF"/>
    <property type="match status" value="1"/>
</dbReference>
<dbReference type="EMBL" id="CP032096">
    <property type="protein sequence ID" value="QBZ82883.1"/>
    <property type="molecule type" value="Genomic_DNA"/>
</dbReference>
<keyword evidence="3" id="KW-0472">Membrane</keyword>
<evidence type="ECO:0000259" key="4">
    <source>
        <dbReference type="PROSITE" id="PS50887"/>
    </source>
</evidence>
<dbReference type="OrthoDB" id="9812260at2"/>
<feature type="transmembrane region" description="Helical" evidence="3">
    <location>
        <begin position="12"/>
        <end position="34"/>
    </location>
</feature>
<keyword evidence="6" id="KW-1185">Reference proteome</keyword>
<dbReference type="InterPro" id="IPR000160">
    <property type="entry name" value="GGDEF_dom"/>
</dbReference>
<reference evidence="5 6" key="1">
    <citation type="submission" date="2018-08" db="EMBL/GenBank/DDBJ databases">
        <title>Horizontal acquisition of hydrogen conversion ability and other habitat adaptations in Hydrogenovibrio crunogenus strains.</title>
        <authorList>
            <person name="Gonnella G."/>
            <person name="Adam N."/>
            <person name="Perner M."/>
        </authorList>
    </citation>
    <scope>NUCLEOTIDE SEQUENCE [LARGE SCALE GENOMIC DNA]</scope>
    <source>
        <strain evidence="5 6">SP-41</strain>
    </source>
</reference>
<dbReference type="AlphaFoldDB" id="A0A4P7NYP3"/>
<dbReference type="Gene3D" id="3.30.70.270">
    <property type="match status" value="1"/>
</dbReference>
<feature type="transmembrane region" description="Helical" evidence="3">
    <location>
        <begin position="70"/>
        <end position="87"/>
    </location>
</feature>
<name>A0A4P7NYP3_9GAMM</name>
<dbReference type="Pfam" id="PF00990">
    <property type="entry name" value="GGDEF"/>
    <property type="match status" value="1"/>
</dbReference>
<gene>
    <name evidence="5" type="primary">ycdT_2</name>
    <name evidence="5" type="ORF">GHNINEIG_00922</name>
</gene>
<feature type="transmembrane region" description="Helical" evidence="3">
    <location>
        <begin position="138"/>
        <end position="158"/>
    </location>
</feature>
<dbReference type="RefSeq" id="WP_135795550.1">
    <property type="nucleotide sequence ID" value="NZ_CP032096.1"/>
</dbReference>
<dbReference type="SUPFAM" id="SSF55073">
    <property type="entry name" value="Nucleotide cyclase"/>
    <property type="match status" value="1"/>
</dbReference>
<keyword evidence="5" id="KW-0808">Transferase</keyword>
<dbReference type="GO" id="GO:0052621">
    <property type="term" value="F:diguanylate cyclase activity"/>
    <property type="evidence" value="ECO:0007669"/>
    <property type="project" value="UniProtKB-EC"/>
</dbReference>
<dbReference type="Proteomes" id="UP000296201">
    <property type="component" value="Chromosome"/>
</dbReference>
<comment type="catalytic activity">
    <reaction evidence="2">
        <text>2 GTP = 3',3'-c-di-GMP + 2 diphosphate</text>
        <dbReference type="Rhea" id="RHEA:24898"/>
        <dbReference type="ChEBI" id="CHEBI:33019"/>
        <dbReference type="ChEBI" id="CHEBI:37565"/>
        <dbReference type="ChEBI" id="CHEBI:58805"/>
        <dbReference type="EC" id="2.7.7.65"/>
    </reaction>
</comment>
<evidence type="ECO:0000313" key="5">
    <source>
        <dbReference type="EMBL" id="QBZ82883.1"/>
    </source>
</evidence>
<sequence>MSIQQFFVKTDYRFVFLIPVYFLTVAVFAVIAFFNQEWPLFSVLSIFTLAIFLFGIYIIKRGLTWWSKAFMLLVNAAFVIFLMVHGGHNHTGYFWVFPILVATIQILGALSGIFFACLLVLMIWLLEKWGMTDLILSSRFYFASLALVFITGIHEMTLENNRKILKKQVDDKEYENRLDPLTKVGNRRLVDYELERINAQGMDGLAVGALVVDLDNFKKVNDTLGHSAGDEVLKTIANHLTSCVRPSDKVARWGGDEFMLLLYGISLIDVERVAKRIQESITHDERLESLDVSVSMGGAITSSDYSELFKAADRNLLSIKNHTKNSFKITML</sequence>
<feature type="transmembrane region" description="Helical" evidence="3">
    <location>
        <begin position="40"/>
        <end position="58"/>
    </location>
</feature>
<proteinExistence type="predicted"/>
<feature type="domain" description="GGDEF" evidence="4">
    <location>
        <begin position="205"/>
        <end position="332"/>
    </location>
</feature>
<accession>A0A4P7NYP3</accession>
<dbReference type="InterPro" id="IPR029787">
    <property type="entry name" value="Nucleotide_cyclase"/>
</dbReference>
<dbReference type="PANTHER" id="PTHR45138:SF9">
    <property type="entry name" value="DIGUANYLATE CYCLASE DGCM-RELATED"/>
    <property type="match status" value="1"/>
</dbReference>
<evidence type="ECO:0000256" key="3">
    <source>
        <dbReference type="SAM" id="Phobius"/>
    </source>
</evidence>
<keyword evidence="5" id="KW-0548">Nucleotidyltransferase</keyword>
<evidence type="ECO:0000313" key="6">
    <source>
        <dbReference type="Proteomes" id="UP000296201"/>
    </source>
</evidence>
<dbReference type="CDD" id="cd01949">
    <property type="entry name" value="GGDEF"/>
    <property type="match status" value="1"/>
</dbReference>
<protein>
    <recommendedName>
        <fullName evidence="1">diguanylate cyclase</fullName>
        <ecNumber evidence="1">2.7.7.65</ecNumber>
    </recommendedName>
</protein>
<dbReference type="PROSITE" id="PS50887">
    <property type="entry name" value="GGDEF"/>
    <property type="match status" value="1"/>
</dbReference>
<keyword evidence="3" id="KW-0812">Transmembrane</keyword>
<dbReference type="PANTHER" id="PTHR45138">
    <property type="entry name" value="REGULATORY COMPONENTS OF SENSORY TRANSDUCTION SYSTEM"/>
    <property type="match status" value="1"/>
</dbReference>
<keyword evidence="3" id="KW-1133">Transmembrane helix</keyword>
<organism evidence="5 6">
    <name type="scientific">Hydrogenovibrio crunogenus</name>
    <dbReference type="NCBI Taxonomy" id="39765"/>
    <lineage>
        <taxon>Bacteria</taxon>
        <taxon>Pseudomonadati</taxon>
        <taxon>Pseudomonadota</taxon>
        <taxon>Gammaproteobacteria</taxon>
        <taxon>Thiotrichales</taxon>
        <taxon>Piscirickettsiaceae</taxon>
        <taxon>Hydrogenovibrio</taxon>
    </lineage>
</organism>
<evidence type="ECO:0000256" key="2">
    <source>
        <dbReference type="ARBA" id="ARBA00034247"/>
    </source>
</evidence>
<dbReference type="InterPro" id="IPR050469">
    <property type="entry name" value="Diguanylate_Cyclase"/>
</dbReference>
<dbReference type="SMART" id="SM00267">
    <property type="entry name" value="GGDEF"/>
    <property type="match status" value="1"/>
</dbReference>
<evidence type="ECO:0000256" key="1">
    <source>
        <dbReference type="ARBA" id="ARBA00012528"/>
    </source>
</evidence>